<dbReference type="OrthoDB" id="10570186at2759"/>
<reference evidence="1 2" key="1">
    <citation type="submission" date="2014-06" db="EMBL/GenBank/DDBJ databases">
        <authorList>
            <person name="Swart Estienne"/>
        </authorList>
    </citation>
    <scope>NUCLEOTIDE SEQUENCE [LARGE SCALE GENOMIC DNA]</scope>
    <source>
        <strain evidence="1 2">130c</strain>
    </source>
</reference>
<dbReference type="AlphaFoldDB" id="A0A077ZWE4"/>
<evidence type="ECO:0000313" key="1">
    <source>
        <dbReference type="EMBL" id="CDW74265.1"/>
    </source>
</evidence>
<dbReference type="InParanoid" id="A0A077ZWE4"/>
<dbReference type="Proteomes" id="UP000039865">
    <property type="component" value="Unassembled WGS sequence"/>
</dbReference>
<evidence type="ECO:0000313" key="2">
    <source>
        <dbReference type="Proteomes" id="UP000039865"/>
    </source>
</evidence>
<proteinExistence type="predicted"/>
<sequence length="314" mass="36586">MNTVEQQIWRERVNKELGASQKQCHKIIQQVNDRFQKVGVLNAETTQLCNNYSVMRPYVKDNSSPQQLKKRGFYMVDSSYTIPCNPNSMRDHGPLRNAEYVIQDPAEEEFLRKSQQSFRNTGSFSMVNINPREVDKMRDTLNSRCGHMRPISSYGGNPAMMNGTHTNSFFSSISKQSFNRPPNIINKVEVVRVNDYTKNISSSIFTPSLRDTNYGRKQEKRQQNAHEYLSPQKNHYQMKRSSSQLSGIKLDQDKRRKINASTLQAQIQQEKKVRTFFKMQNVLQRREMLEMEVRSLKDQMSTIYTMASSSKIQK</sequence>
<accession>A0A077ZWE4</accession>
<name>A0A077ZWE4_STYLE</name>
<dbReference type="EMBL" id="CCKQ01003155">
    <property type="protein sequence ID" value="CDW74265.1"/>
    <property type="molecule type" value="Genomic_DNA"/>
</dbReference>
<organism evidence="1 2">
    <name type="scientific">Stylonychia lemnae</name>
    <name type="common">Ciliate</name>
    <dbReference type="NCBI Taxonomy" id="5949"/>
    <lineage>
        <taxon>Eukaryota</taxon>
        <taxon>Sar</taxon>
        <taxon>Alveolata</taxon>
        <taxon>Ciliophora</taxon>
        <taxon>Intramacronucleata</taxon>
        <taxon>Spirotrichea</taxon>
        <taxon>Stichotrichia</taxon>
        <taxon>Sporadotrichida</taxon>
        <taxon>Oxytrichidae</taxon>
        <taxon>Stylonychinae</taxon>
        <taxon>Stylonychia</taxon>
    </lineage>
</organism>
<protein>
    <submittedName>
        <fullName evidence="1">Uncharacterized protein</fullName>
    </submittedName>
</protein>
<gene>
    <name evidence="1" type="primary">Contig4757.g5081</name>
    <name evidence="1" type="ORF">STYLEM_3259</name>
</gene>
<keyword evidence="2" id="KW-1185">Reference proteome</keyword>